<dbReference type="VEuPathDB" id="FungiDB:A9K55_004480"/>
<sequence>MVRIASAVIAILAATVGAAGANDKHIVARNADDSVTISQEGGVHVCSRNAGGCEDIQVVCPVPSKRDCAAVLGAHGIETDNFIAIPARCYGGQCHHP</sequence>
<dbReference type="AlphaFoldDB" id="A0A2H4SQC9"/>
<protein>
    <submittedName>
        <fullName evidence="2">Uncharacterized protein</fullName>
    </submittedName>
</protein>
<feature type="chain" id="PRO_5014173056" evidence="1">
    <location>
        <begin position="22"/>
        <end position="97"/>
    </location>
</feature>
<organism evidence="2 3">
    <name type="scientific">Cordyceps militaris</name>
    <name type="common">Caterpillar fungus</name>
    <name type="synonym">Clavaria militaris</name>
    <dbReference type="NCBI Taxonomy" id="73501"/>
    <lineage>
        <taxon>Eukaryota</taxon>
        <taxon>Fungi</taxon>
        <taxon>Dikarya</taxon>
        <taxon>Ascomycota</taxon>
        <taxon>Pezizomycotina</taxon>
        <taxon>Sordariomycetes</taxon>
        <taxon>Hypocreomycetidae</taxon>
        <taxon>Hypocreales</taxon>
        <taxon>Cordycipitaceae</taxon>
        <taxon>Cordyceps</taxon>
    </lineage>
</organism>
<reference evidence="2 3" key="1">
    <citation type="journal article" date="2017" name="BMC Genomics">
        <title>Chromosome level assembly and secondary metabolite potential of the parasitic fungus Cordyceps militaris.</title>
        <authorList>
            <person name="Kramer G.J."/>
            <person name="Nodwell J.R."/>
        </authorList>
    </citation>
    <scope>NUCLEOTIDE SEQUENCE [LARGE SCALE GENOMIC DNA]</scope>
    <source>
        <strain evidence="2 3">ATCC 34164</strain>
    </source>
</reference>
<dbReference type="OrthoDB" id="10405434at2759"/>
<feature type="signal peptide" evidence="1">
    <location>
        <begin position="1"/>
        <end position="21"/>
    </location>
</feature>
<dbReference type="EMBL" id="CP023325">
    <property type="protein sequence ID" value="ATY65312.1"/>
    <property type="molecule type" value="Genomic_DNA"/>
</dbReference>
<dbReference type="Proteomes" id="UP000323067">
    <property type="component" value="Chromosome v"/>
</dbReference>
<evidence type="ECO:0000313" key="2">
    <source>
        <dbReference type="EMBL" id="ATY65312.1"/>
    </source>
</evidence>
<evidence type="ECO:0000313" key="3">
    <source>
        <dbReference type="Proteomes" id="UP000323067"/>
    </source>
</evidence>
<name>A0A2H4SQC9_CORMI</name>
<proteinExistence type="predicted"/>
<keyword evidence="1" id="KW-0732">Signal</keyword>
<accession>A0A2H4SQC9</accession>
<gene>
    <name evidence="2" type="ORF">A9K55_004480</name>
</gene>
<dbReference type="VEuPathDB" id="FungiDB:CCM_04165"/>
<evidence type="ECO:0000256" key="1">
    <source>
        <dbReference type="SAM" id="SignalP"/>
    </source>
</evidence>